<dbReference type="PRINTS" id="PR00260">
    <property type="entry name" value="CHEMTRNSDUCR"/>
</dbReference>
<keyword evidence="1" id="KW-0488">Methylation</keyword>
<evidence type="ECO:0000313" key="7">
    <source>
        <dbReference type="EMBL" id="TCP16619.1"/>
    </source>
</evidence>
<protein>
    <submittedName>
        <fullName evidence="7">Methyl-accepting chemotaxis protein</fullName>
    </submittedName>
</protein>
<dbReference type="CDD" id="cd19411">
    <property type="entry name" value="MCP2201-like_sensor"/>
    <property type="match status" value="1"/>
</dbReference>
<sequence length="382" mass="40657">MPPTSQPRARGLHIGTRLALGFGLLIAMMLVMVVVGVLRLTSVSAANSHIIEVDWVKAQAANTLSAIAQANTRRTIEIYLAPDEAQRAKMRAEIVAARTSFVQSFKTLTEMVQLPEARALLAEAEQARGRYVTSQARFNALVDAGNKEEAYAELTARTLPELAIVQQRVDQLSAMEQRLVVESGARASAQAQSARWMLLLLGLAGLVSGVALAYWITRSITGPLREAVQVAQAVAAGDLTSRVEVRSGDETGQLMQALKDMNQSLQEIVGRVRSGSDTIATATSQISAGNLDLSSRTEEQASALEQTAASMQELAGTVKQNFDSGKHANELAESASQVAIKGGSVVAQVVHTMEAINASSRKIADIIGVIDGIAFQTNILAL</sequence>
<dbReference type="Gene3D" id="6.10.340.10">
    <property type="match status" value="1"/>
</dbReference>
<gene>
    <name evidence="7" type="ORF">EV674_11785</name>
</gene>
<dbReference type="SMART" id="SM00304">
    <property type="entry name" value="HAMP"/>
    <property type="match status" value="1"/>
</dbReference>
<proteinExistence type="inferred from homology"/>
<keyword evidence="8" id="KW-1185">Reference proteome</keyword>
<dbReference type="Gene3D" id="1.10.287.950">
    <property type="entry name" value="Methyl-accepting chemotaxis protein"/>
    <property type="match status" value="1"/>
</dbReference>
<dbReference type="InterPro" id="IPR003660">
    <property type="entry name" value="HAMP_dom"/>
</dbReference>
<dbReference type="GO" id="GO:0006935">
    <property type="term" value="P:chemotaxis"/>
    <property type="evidence" value="ECO:0007669"/>
    <property type="project" value="InterPro"/>
</dbReference>
<dbReference type="InterPro" id="IPR004089">
    <property type="entry name" value="MCPsignal_dom"/>
</dbReference>
<dbReference type="InterPro" id="IPR024478">
    <property type="entry name" value="HlyB_4HB_MCP"/>
</dbReference>
<evidence type="ECO:0000259" key="5">
    <source>
        <dbReference type="PROSITE" id="PS50111"/>
    </source>
</evidence>
<dbReference type="Pfam" id="PF00015">
    <property type="entry name" value="MCPsignal"/>
    <property type="match status" value="1"/>
</dbReference>
<dbReference type="PANTHER" id="PTHR43531:SF14">
    <property type="entry name" value="METHYL-ACCEPTING CHEMOTAXIS PROTEIN I-RELATED"/>
    <property type="match status" value="1"/>
</dbReference>
<dbReference type="GO" id="GO:0005886">
    <property type="term" value="C:plasma membrane"/>
    <property type="evidence" value="ECO:0007669"/>
    <property type="project" value="TreeGrafter"/>
</dbReference>
<dbReference type="InterPro" id="IPR004090">
    <property type="entry name" value="Chemotax_Me-accpt_rcpt"/>
</dbReference>
<dbReference type="GO" id="GO:0004888">
    <property type="term" value="F:transmembrane signaling receptor activity"/>
    <property type="evidence" value="ECO:0007669"/>
    <property type="project" value="InterPro"/>
</dbReference>
<dbReference type="SUPFAM" id="SSF58104">
    <property type="entry name" value="Methyl-accepting chemotaxis protein (MCP) signaling domain"/>
    <property type="match status" value="1"/>
</dbReference>
<dbReference type="PROSITE" id="PS50885">
    <property type="entry name" value="HAMP"/>
    <property type="match status" value="1"/>
</dbReference>
<dbReference type="RefSeq" id="WP_132750433.1">
    <property type="nucleotide sequence ID" value="NZ_SLXH01000017.1"/>
</dbReference>
<accession>A0A4R2N6S3</accession>
<dbReference type="CDD" id="cd06225">
    <property type="entry name" value="HAMP"/>
    <property type="match status" value="1"/>
</dbReference>
<keyword evidence="3" id="KW-0807">Transducer</keyword>
<organism evidence="7 8">
    <name type="scientific">Simplicispira metamorpha</name>
    <dbReference type="NCBI Taxonomy" id="80881"/>
    <lineage>
        <taxon>Bacteria</taxon>
        <taxon>Pseudomonadati</taxon>
        <taxon>Pseudomonadota</taxon>
        <taxon>Betaproteobacteria</taxon>
        <taxon>Burkholderiales</taxon>
        <taxon>Comamonadaceae</taxon>
        <taxon>Simplicispira</taxon>
    </lineage>
</organism>
<evidence type="ECO:0000256" key="3">
    <source>
        <dbReference type="PROSITE-ProRule" id="PRU00284"/>
    </source>
</evidence>
<keyword evidence="4" id="KW-0472">Membrane</keyword>
<feature type="transmembrane region" description="Helical" evidence="4">
    <location>
        <begin position="20"/>
        <end position="40"/>
    </location>
</feature>
<evidence type="ECO:0000256" key="2">
    <source>
        <dbReference type="ARBA" id="ARBA00029447"/>
    </source>
</evidence>
<dbReference type="PROSITE" id="PS50111">
    <property type="entry name" value="CHEMOTAXIS_TRANSDUC_2"/>
    <property type="match status" value="1"/>
</dbReference>
<dbReference type="AlphaFoldDB" id="A0A4R2N6S3"/>
<feature type="non-terminal residue" evidence="7">
    <location>
        <position position="382"/>
    </location>
</feature>
<feature type="domain" description="HAMP" evidence="6">
    <location>
        <begin position="218"/>
        <end position="270"/>
    </location>
</feature>
<name>A0A4R2N6S3_9BURK</name>
<comment type="caution">
    <text evidence="7">The sequence shown here is derived from an EMBL/GenBank/DDBJ whole genome shotgun (WGS) entry which is preliminary data.</text>
</comment>
<evidence type="ECO:0000256" key="4">
    <source>
        <dbReference type="SAM" id="Phobius"/>
    </source>
</evidence>
<dbReference type="Pfam" id="PF00672">
    <property type="entry name" value="HAMP"/>
    <property type="match status" value="1"/>
</dbReference>
<reference evidence="7 8" key="1">
    <citation type="submission" date="2019-03" db="EMBL/GenBank/DDBJ databases">
        <title>Genomic Encyclopedia of Type Strains, Phase IV (KMG-IV): sequencing the most valuable type-strain genomes for metagenomic binning, comparative biology and taxonomic classification.</title>
        <authorList>
            <person name="Goeker M."/>
        </authorList>
    </citation>
    <scope>NUCLEOTIDE SEQUENCE [LARGE SCALE GENOMIC DNA]</scope>
    <source>
        <strain evidence="7 8">DSM 1837</strain>
    </source>
</reference>
<feature type="transmembrane region" description="Helical" evidence="4">
    <location>
        <begin position="196"/>
        <end position="216"/>
    </location>
</feature>
<evidence type="ECO:0000313" key="8">
    <source>
        <dbReference type="Proteomes" id="UP000295182"/>
    </source>
</evidence>
<evidence type="ECO:0000259" key="6">
    <source>
        <dbReference type="PROSITE" id="PS50885"/>
    </source>
</evidence>
<dbReference type="InterPro" id="IPR051310">
    <property type="entry name" value="MCP_chemotaxis"/>
</dbReference>
<keyword evidence="4" id="KW-0812">Transmembrane</keyword>
<dbReference type="PANTHER" id="PTHR43531">
    <property type="entry name" value="PROTEIN ICFG"/>
    <property type="match status" value="1"/>
</dbReference>
<dbReference type="InterPro" id="IPR047347">
    <property type="entry name" value="YvaQ-like_sensor"/>
</dbReference>
<feature type="domain" description="Methyl-accepting transducer" evidence="5">
    <location>
        <begin position="275"/>
        <end position="382"/>
    </location>
</feature>
<dbReference type="Pfam" id="PF12729">
    <property type="entry name" value="4HB_MCP_1"/>
    <property type="match status" value="1"/>
</dbReference>
<dbReference type="EMBL" id="SLXH01000017">
    <property type="protein sequence ID" value="TCP16619.1"/>
    <property type="molecule type" value="Genomic_DNA"/>
</dbReference>
<dbReference type="Proteomes" id="UP000295182">
    <property type="component" value="Unassembled WGS sequence"/>
</dbReference>
<comment type="similarity">
    <text evidence="2">Belongs to the methyl-accepting chemotaxis (MCP) protein family.</text>
</comment>
<evidence type="ECO:0000256" key="1">
    <source>
        <dbReference type="ARBA" id="ARBA00022481"/>
    </source>
</evidence>
<dbReference type="GO" id="GO:0007165">
    <property type="term" value="P:signal transduction"/>
    <property type="evidence" value="ECO:0007669"/>
    <property type="project" value="UniProtKB-KW"/>
</dbReference>
<keyword evidence="4" id="KW-1133">Transmembrane helix</keyword>